<feature type="domain" description="Glycosyl hydrolase family 81 C-terminal" evidence="10">
    <location>
        <begin position="351"/>
        <end position="697"/>
    </location>
</feature>
<organism evidence="11 12">
    <name type="scientific">Patellaria atrata CBS 101060</name>
    <dbReference type="NCBI Taxonomy" id="1346257"/>
    <lineage>
        <taxon>Eukaryota</taxon>
        <taxon>Fungi</taxon>
        <taxon>Dikarya</taxon>
        <taxon>Ascomycota</taxon>
        <taxon>Pezizomycotina</taxon>
        <taxon>Dothideomycetes</taxon>
        <taxon>Dothideomycetes incertae sedis</taxon>
        <taxon>Patellariales</taxon>
        <taxon>Patellariaceae</taxon>
        <taxon>Patellaria</taxon>
    </lineage>
</organism>
<dbReference type="InterPro" id="IPR040720">
    <property type="entry name" value="GH81_C"/>
</dbReference>
<name>A0A9P4VQC9_9PEZI</name>
<dbReference type="GO" id="GO:0071555">
    <property type="term" value="P:cell wall organization"/>
    <property type="evidence" value="ECO:0007669"/>
    <property type="project" value="UniProtKB-KW"/>
</dbReference>
<dbReference type="PANTHER" id="PTHR31983:SF0">
    <property type="entry name" value="GLUCAN ENDO-1,3-BETA-D-GLUCOSIDASE 2"/>
    <property type="match status" value="1"/>
</dbReference>
<evidence type="ECO:0000256" key="4">
    <source>
        <dbReference type="ARBA" id="ARBA00022801"/>
    </source>
</evidence>
<reference evidence="11" key="1">
    <citation type="journal article" date="2020" name="Stud. Mycol.">
        <title>101 Dothideomycetes genomes: a test case for predicting lifestyles and emergence of pathogens.</title>
        <authorList>
            <person name="Haridas S."/>
            <person name="Albert R."/>
            <person name="Binder M."/>
            <person name="Bloem J."/>
            <person name="Labutti K."/>
            <person name="Salamov A."/>
            <person name="Andreopoulos B."/>
            <person name="Baker S."/>
            <person name="Barry K."/>
            <person name="Bills G."/>
            <person name="Bluhm B."/>
            <person name="Cannon C."/>
            <person name="Castanera R."/>
            <person name="Culley D."/>
            <person name="Daum C."/>
            <person name="Ezra D."/>
            <person name="Gonzalez J."/>
            <person name="Henrissat B."/>
            <person name="Kuo A."/>
            <person name="Liang C."/>
            <person name="Lipzen A."/>
            <person name="Lutzoni F."/>
            <person name="Magnuson J."/>
            <person name="Mondo S."/>
            <person name="Nolan M."/>
            <person name="Ohm R."/>
            <person name="Pangilinan J."/>
            <person name="Park H.-J."/>
            <person name="Ramirez L."/>
            <person name="Alfaro M."/>
            <person name="Sun H."/>
            <person name="Tritt A."/>
            <person name="Yoshinaga Y."/>
            <person name="Zwiers L.-H."/>
            <person name="Turgeon B."/>
            <person name="Goodwin S."/>
            <person name="Spatafora J."/>
            <person name="Crous P."/>
            <person name="Grigoriev I."/>
        </authorList>
    </citation>
    <scope>NUCLEOTIDE SEQUENCE</scope>
    <source>
        <strain evidence="11">CBS 101060</strain>
    </source>
</reference>
<dbReference type="OrthoDB" id="4473401at2759"/>
<dbReference type="AlphaFoldDB" id="A0A9P4VQC9"/>
<dbReference type="PROSITE" id="PS52008">
    <property type="entry name" value="GH81"/>
    <property type="match status" value="1"/>
</dbReference>
<evidence type="ECO:0000259" key="10">
    <source>
        <dbReference type="Pfam" id="PF17652"/>
    </source>
</evidence>
<dbReference type="InterPro" id="IPR005200">
    <property type="entry name" value="Endo-beta-glucanase"/>
</dbReference>
<dbReference type="Gene3D" id="1.10.287.1170">
    <property type="entry name" value="glycoside hydrolase family 81 endo-[beta] glucanase"/>
    <property type="match status" value="1"/>
</dbReference>
<evidence type="ECO:0000259" key="9">
    <source>
        <dbReference type="Pfam" id="PF03639"/>
    </source>
</evidence>
<dbReference type="GO" id="GO:0009986">
    <property type="term" value="C:cell surface"/>
    <property type="evidence" value="ECO:0007669"/>
    <property type="project" value="TreeGrafter"/>
</dbReference>
<evidence type="ECO:0000256" key="1">
    <source>
        <dbReference type="ARBA" id="ARBA00000382"/>
    </source>
</evidence>
<evidence type="ECO:0000313" key="11">
    <source>
        <dbReference type="EMBL" id="KAF2841796.1"/>
    </source>
</evidence>
<dbReference type="Pfam" id="PF03639">
    <property type="entry name" value="Glyco_hydro_81"/>
    <property type="match status" value="1"/>
</dbReference>
<dbReference type="Proteomes" id="UP000799429">
    <property type="component" value="Unassembled WGS sequence"/>
</dbReference>
<evidence type="ECO:0000256" key="8">
    <source>
        <dbReference type="ARBA" id="ARBA00023326"/>
    </source>
</evidence>
<dbReference type="FunFam" id="1.20.5.420:FF:000008">
    <property type="entry name" value="Endo-1,3-beta-glucanase Engl1"/>
    <property type="match status" value="1"/>
</dbReference>
<evidence type="ECO:0000256" key="5">
    <source>
        <dbReference type="ARBA" id="ARBA00023277"/>
    </source>
</evidence>
<dbReference type="PANTHER" id="PTHR31983">
    <property type="entry name" value="ENDO-1,3(4)-BETA-GLUCANASE 1"/>
    <property type="match status" value="1"/>
</dbReference>
<dbReference type="Pfam" id="PF17652">
    <property type="entry name" value="Glyco_hydro81C"/>
    <property type="match status" value="1"/>
</dbReference>
<keyword evidence="6" id="KW-0326">Glycosidase</keyword>
<comment type="caution">
    <text evidence="11">The sequence shown here is derived from an EMBL/GenBank/DDBJ whole genome shotgun (WGS) entry which is preliminary data.</text>
</comment>
<proteinExistence type="inferred from homology"/>
<dbReference type="InterPro" id="IPR040451">
    <property type="entry name" value="GH81_N"/>
</dbReference>
<dbReference type="GO" id="GO:0052861">
    <property type="term" value="F:endo-1,3(4)-beta-glucanase activity"/>
    <property type="evidence" value="ECO:0007669"/>
    <property type="project" value="InterPro"/>
</dbReference>
<evidence type="ECO:0000256" key="7">
    <source>
        <dbReference type="ARBA" id="ARBA00023316"/>
    </source>
</evidence>
<keyword evidence="7" id="KW-0961">Cell wall biogenesis/degradation</keyword>
<evidence type="ECO:0000313" key="12">
    <source>
        <dbReference type="Proteomes" id="UP000799429"/>
    </source>
</evidence>
<gene>
    <name evidence="11" type="ORF">M501DRAFT_1013187</name>
</gene>
<dbReference type="Gene3D" id="2.70.98.30">
    <property type="entry name" value="Golgi alpha-mannosidase II, domain 4"/>
    <property type="match status" value="1"/>
</dbReference>
<dbReference type="EC" id="3.2.1.39" evidence="3"/>
<keyword evidence="12" id="KW-1185">Reference proteome</keyword>
<feature type="domain" description="Glycosyl hydrolase family 81 N-terminal" evidence="9">
    <location>
        <begin position="22"/>
        <end position="341"/>
    </location>
</feature>
<keyword evidence="8" id="KW-0624">Polysaccharide degradation</keyword>
<evidence type="ECO:0000256" key="3">
    <source>
        <dbReference type="ARBA" id="ARBA00012780"/>
    </source>
</evidence>
<keyword evidence="5" id="KW-0119">Carbohydrate metabolism</keyword>
<accession>A0A9P4VQC9</accession>
<dbReference type="Gene3D" id="1.20.5.420">
    <property type="entry name" value="Immunoglobulin FC, subunit C"/>
    <property type="match status" value="1"/>
</dbReference>
<comment type="catalytic activity">
    <reaction evidence="1">
        <text>Hydrolysis of (1-&gt;3)-beta-D-glucosidic linkages in (1-&gt;3)-beta-D-glucans.</text>
        <dbReference type="EC" id="3.2.1.39"/>
    </reaction>
</comment>
<keyword evidence="4 11" id="KW-0378">Hydrolase</keyword>
<dbReference type="EMBL" id="MU006090">
    <property type="protein sequence ID" value="KAF2841796.1"/>
    <property type="molecule type" value="Genomic_DNA"/>
</dbReference>
<evidence type="ECO:0000256" key="2">
    <source>
        <dbReference type="ARBA" id="ARBA00010730"/>
    </source>
</evidence>
<evidence type="ECO:0000256" key="6">
    <source>
        <dbReference type="ARBA" id="ARBA00023295"/>
    </source>
</evidence>
<sequence length="707" mass="77209">MPLFVSMTAGGPPDQVTRRAAHPVARKGINDSPSKVIPTNNFYGNLMLGNQNQGVWTHPYSLRWVKGTGNSSSWGFGVSHIERSQFAYGPGNPNKYFIAPLGITSIILSAQELSNSTALTTDSLEAFSVNANLAVSAQSGPLVTFPLVQGMGFFTGVYLGATALIQTDVFFRTLSGPWTLGTSLKYKVLLEDGRTWLFYVHSSQGYVNPQFILRSNTTIQGPSGFRGSIQVAKLPEGQSNAESWYDWAAGVYPVTGATFGTFNNGSASYTLSWQKGGDTGKTLIMWALPHHIQSFNGGVGAAATDVQLYTTTKGQATLVASDQWVMVEKLVTDMGFTPWTPQNRSVTTLPEKAIVAINSVASSELNQDFAPQTNLDSMYFSGKGLAKFAAILIAVNDLARNPGLAAAGLSKLKTAFNNFVQNTQKSPLVYDQIFKGVISTAGYSDPGADFGNTYYNDHHFHYGYFVYTAAVIAHLDPSWLNQGTNLQWVQTLVQDFASPVADERFPFSRAFDWFHGHSWAKGLFESADGKDQESTSEDAFASYALKLWGRVIGDAALEARGDLMLAIQARTFQNYFLMDSSNKIQPASFIENKVTGILFENKVDHATYFSADIECIQGIHMIPIMPPSTLIRSKAFVTEEWNKYFSNGRVDSIPGGWRGILYANLAIINPKASYDFFAQPNFDPSWLDGGASRTWYLAYAAALGGCT</sequence>
<dbReference type="GO" id="GO:0042973">
    <property type="term" value="F:glucan endo-1,3-beta-D-glucosidase activity"/>
    <property type="evidence" value="ECO:0007669"/>
    <property type="project" value="UniProtKB-EC"/>
</dbReference>
<dbReference type="GO" id="GO:0000272">
    <property type="term" value="P:polysaccharide catabolic process"/>
    <property type="evidence" value="ECO:0007669"/>
    <property type="project" value="UniProtKB-KW"/>
</dbReference>
<protein>
    <recommendedName>
        <fullName evidence="3">glucan endo-1,3-beta-D-glucosidase</fullName>
        <ecNumber evidence="3">3.2.1.39</ecNumber>
    </recommendedName>
</protein>
<comment type="similarity">
    <text evidence="2">Belongs to the glycosyl hydrolase 81 family.</text>
</comment>